<dbReference type="AlphaFoldDB" id="A0A2G2VQL2"/>
<organism evidence="1 2">
    <name type="scientific">Capsicum baccatum</name>
    <name type="common">Peruvian pepper</name>
    <dbReference type="NCBI Taxonomy" id="33114"/>
    <lineage>
        <taxon>Eukaryota</taxon>
        <taxon>Viridiplantae</taxon>
        <taxon>Streptophyta</taxon>
        <taxon>Embryophyta</taxon>
        <taxon>Tracheophyta</taxon>
        <taxon>Spermatophyta</taxon>
        <taxon>Magnoliopsida</taxon>
        <taxon>eudicotyledons</taxon>
        <taxon>Gunneridae</taxon>
        <taxon>Pentapetalae</taxon>
        <taxon>asterids</taxon>
        <taxon>lamiids</taxon>
        <taxon>Solanales</taxon>
        <taxon>Solanaceae</taxon>
        <taxon>Solanoideae</taxon>
        <taxon>Capsiceae</taxon>
        <taxon>Capsicum</taxon>
    </lineage>
</organism>
<gene>
    <name evidence="1" type="ORF">CQW23_27061</name>
</gene>
<evidence type="ECO:0000313" key="1">
    <source>
        <dbReference type="EMBL" id="PHT35261.1"/>
    </source>
</evidence>
<dbReference type="Gene3D" id="3.80.10.10">
    <property type="entry name" value="Ribonuclease Inhibitor"/>
    <property type="match status" value="3"/>
</dbReference>
<dbReference type="OrthoDB" id="1278982at2759"/>
<reference evidence="1 2" key="1">
    <citation type="journal article" date="2017" name="Genome Biol.">
        <title>New reference genome sequences of hot pepper reveal the massive evolution of plant disease-resistance genes by retroduplication.</title>
        <authorList>
            <person name="Kim S."/>
            <person name="Park J."/>
            <person name="Yeom S.I."/>
            <person name="Kim Y.M."/>
            <person name="Seo E."/>
            <person name="Kim K.T."/>
            <person name="Kim M.S."/>
            <person name="Lee J.M."/>
            <person name="Cheong K."/>
            <person name="Shin H.S."/>
            <person name="Kim S.B."/>
            <person name="Han K."/>
            <person name="Lee J."/>
            <person name="Park M."/>
            <person name="Lee H.A."/>
            <person name="Lee H.Y."/>
            <person name="Lee Y."/>
            <person name="Oh S."/>
            <person name="Lee J.H."/>
            <person name="Choi E."/>
            <person name="Choi E."/>
            <person name="Lee S.E."/>
            <person name="Jeon J."/>
            <person name="Kim H."/>
            <person name="Choi G."/>
            <person name="Song H."/>
            <person name="Lee J."/>
            <person name="Lee S.C."/>
            <person name="Kwon J.K."/>
            <person name="Lee H.Y."/>
            <person name="Koo N."/>
            <person name="Hong Y."/>
            <person name="Kim R.W."/>
            <person name="Kang W.H."/>
            <person name="Huh J.H."/>
            <person name="Kang B.C."/>
            <person name="Yang T.J."/>
            <person name="Lee Y.H."/>
            <person name="Bennetzen J.L."/>
            <person name="Choi D."/>
        </authorList>
    </citation>
    <scope>NUCLEOTIDE SEQUENCE [LARGE SCALE GENOMIC DNA]</scope>
    <source>
        <strain evidence="2">cv. PBC81</strain>
    </source>
</reference>
<dbReference type="Proteomes" id="UP000224567">
    <property type="component" value="Unassembled WGS sequence"/>
</dbReference>
<evidence type="ECO:0000313" key="2">
    <source>
        <dbReference type="Proteomes" id="UP000224567"/>
    </source>
</evidence>
<protein>
    <submittedName>
        <fullName evidence="1">Uncharacterized protein</fullName>
    </submittedName>
</protein>
<dbReference type="PANTHER" id="PTHR34630">
    <property type="entry name" value="OS11G0677101 PROTEIN"/>
    <property type="match status" value="1"/>
</dbReference>
<accession>A0A2G2VQL2</accession>
<dbReference type="SUPFAM" id="SSF52058">
    <property type="entry name" value="L domain-like"/>
    <property type="match status" value="1"/>
</dbReference>
<dbReference type="InterPro" id="IPR032675">
    <property type="entry name" value="LRR_dom_sf"/>
</dbReference>
<sequence>MEKLINLRHPDISNTSRLKMPLHLSKLKCLQVIVGAKFLLGGSCGWRMEDLGELHNLERRVSALRKLSIKDCPKLLGKFPENLCSLAKLRISGCPELNLETPIQLSSLKRFEVVGSRKAGVVFDEAELFTSQLDGMKQIEELDISHCNSLTSLPTSTLPSTLKKIRIESCQKLKLEAPDSSKMNSNMFLEFLIPNGTETLDISWCENLEILLSVACGTQMTSLDIHDCKKLKWLPERMQELLPSLKKLQLSSCLEIESFPDGRLPVNLPLLEIIYCEKLVNGQGVASTETPLSQSVSLLEQGLPSSVSKLAINDCPNLQSVPESALPSSLSKLTIEDCPNLQSLPVKGMPSSLSKLSIRYCPLLKPLLEFDKREYWSKIAHIPDFGNNILAQLVKGKTITSSVICQETVSHWGSRSPRSPLACGIGEFLAIKVSSRSKELFNLVFAVLNPSILGIAGKSMNCQKLCNQKLNRYGTYGSNESQRYMRIKVV</sequence>
<reference evidence="2" key="2">
    <citation type="journal article" date="2017" name="J. Anim. Genet.">
        <title>Multiple reference genome sequences of hot pepper reveal the massive evolution of plant disease resistance genes by retroduplication.</title>
        <authorList>
            <person name="Kim S."/>
            <person name="Park J."/>
            <person name="Yeom S.-I."/>
            <person name="Kim Y.-M."/>
            <person name="Seo E."/>
            <person name="Kim K.-T."/>
            <person name="Kim M.-S."/>
            <person name="Lee J.M."/>
            <person name="Cheong K."/>
            <person name="Shin H.-S."/>
            <person name="Kim S.-B."/>
            <person name="Han K."/>
            <person name="Lee J."/>
            <person name="Park M."/>
            <person name="Lee H.-A."/>
            <person name="Lee H.-Y."/>
            <person name="Lee Y."/>
            <person name="Oh S."/>
            <person name="Lee J.H."/>
            <person name="Choi E."/>
            <person name="Choi E."/>
            <person name="Lee S.E."/>
            <person name="Jeon J."/>
            <person name="Kim H."/>
            <person name="Choi G."/>
            <person name="Song H."/>
            <person name="Lee J."/>
            <person name="Lee S.-C."/>
            <person name="Kwon J.-K."/>
            <person name="Lee H.-Y."/>
            <person name="Koo N."/>
            <person name="Hong Y."/>
            <person name="Kim R.W."/>
            <person name="Kang W.-H."/>
            <person name="Huh J.H."/>
            <person name="Kang B.-C."/>
            <person name="Yang T.-J."/>
            <person name="Lee Y.-H."/>
            <person name="Bennetzen J.L."/>
            <person name="Choi D."/>
        </authorList>
    </citation>
    <scope>NUCLEOTIDE SEQUENCE [LARGE SCALE GENOMIC DNA]</scope>
    <source>
        <strain evidence="2">cv. PBC81</strain>
    </source>
</reference>
<dbReference type="PANTHER" id="PTHR34630:SF103">
    <property type="entry name" value="AND NB-ARC DOMAIN DISEASE RESISTANCE PROTEIN, PUTATIVE-RELATED"/>
    <property type="match status" value="1"/>
</dbReference>
<dbReference type="EMBL" id="MLFT02000011">
    <property type="protein sequence ID" value="PHT35261.1"/>
    <property type="molecule type" value="Genomic_DNA"/>
</dbReference>
<keyword evidence="2" id="KW-1185">Reference proteome</keyword>
<name>A0A2G2VQL2_CAPBA</name>
<comment type="caution">
    <text evidence="1">The sequence shown here is derived from an EMBL/GenBank/DDBJ whole genome shotgun (WGS) entry which is preliminary data.</text>
</comment>
<proteinExistence type="predicted"/>